<evidence type="ECO:0000313" key="5">
    <source>
        <dbReference type="EMBL" id="CAB3773120.1"/>
    </source>
</evidence>
<dbReference type="SUPFAM" id="SSF52777">
    <property type="entry name" value="CoA-dependent acyltransferases"/>
    <property type="match status" value="2"/>
</dbReference>
<dbReference type="Gene3D" id="2.30.38.10">
    <property type="entry name" value="Luciferase, Domain 3"/>
    <property type="match status" value="1"/>
</dbReference>
<evidence type="ECO:0000256" key="3">
    <source>
        <dbReference type="ARBA" id="ARBA00022553"/>
    </source>
</evidence>
<dbReference type="GO" id="GO:0009239">
    <property type="term" value="P:enterobactin biosynthetic process"/>
    <property type="evidence" value="ECO:0007669"/>
    <property type="project" value="TreeGrafter"/>
</dbReference>
<dbReference type="Pfam" id="PF00668">
    <property type="entry name" value="Condensation"/>
    <property type="match status" value="1"/>
</dbReference>
<accession>A0A6J5F2Q2</accession>
<dbReference type="GO" id="GO:0047527">
    <property type="term" value="F:2,3-dihydroxybenzoate-serine ligase activity"/>
    <property type="evidence" value="ECO:0007669"/>
    <property type="project" value="TreeGrafter"/>
</dbReference>
<gene>
    <name evidence="5" type="primary">tycC_2</name>
    <name evidence="5" type="ORF">LMG29542_07111</name>
</gene>
<dbReference type="Gene3D" id="3.30.300.30">
    <property type="match status" value="2"/>
</dbReference>
<evidence type="ECO:0000313" key="6">
    <source>
        <dbReference type="Proteomes" id="UP000494363"/>
    </source>
</evidence>
<dbReference type="GO" id="GO:0009366">
    <property type="term" value="C:enterobactin synthetase complex"/>
    <property type="evidence" value="ECO:0007669"/>
    <property type="project" value="TreeGrafter"/>
</dbReference>
<protein>
    <submittedName>
        <fullName evidence="5">Tyrocidine synthase 3</fullName>
    </submittedName>
</protein>
<dbReference type="InterPro" id="IPR036736">
    <property type="entry name" value="ACP-like_sf"/>
</dbReference>
<dbReference type="InterPro" id="IPR023213">
    <property type="entry name" value="CAT-like_dom_sf"/>
</dbReference>
<dbReference type="PROSITE" id="PS50075">
    <property type="entry name" value="CARRIER"/>
    <property type="match status" value="2"/>
</dbReference>
<comment type="cofactor">
    <cofactor evidence="1">
        <name>pantetheine 4'-phosphate</name>
        <dbReference type="ChEBI" id="CHEBI:47942"/>
    </cofactor>
</comment>
<evidence type="ECO:0000256" key="2">
    <source>
        <dbReference type="ARBA" id="ARBA00022450"/>
    </source>
</evidence>
<dbReference type="Gene3D" id="3.30.559.30">
    <property type="entry name" value="Nonribosomal peptide synthetase, condensation domain"/>
    <property type="match status" value="1"/>
</dbReference>
<dbReference type="SMART" id="SM00823">
    <property type="entry name" value="PKS_PP"/>
    <property type="match status" value="2"/>
</dbReference>
<dbReference type="Gene3D" id="3.30.559.10">
    <property type="entry name" value="Chloramphenicol acetyltransferase-like domain"/>
    <property type="match status" value="1"/>
</dbReference>
<keyword evidence="3" id="KW-0597">Phosphoprotein</keyword>
<dbReference type="NCBIfam" id="TIGR01733">
    <property type="entry name" value="AA-adenyl-dom"/>
    <property type="match status" value="1"/>
</dbReference>
<dbReference type="Pfam" id="PF00550">
    <property type="entry name" value="PP-binding"/>
    <property type="match status" value="2"/>
</dbReference>
<dbReference type="InterPro" id="IPR001242">
    <property type="entry name" value="Condensation_dom"/>
</dbReference>
<organism evidence="5 6">
    <name type="scientific">Paraburkholderia humisilvae</name>
    <dbReference type="NCBI Taxonomy" id="627669"/>
    <lineage>
        <taxon>Bacteria</taxon>
        <taxon>Pseudomonadati</taxon>
        <taxon>Pseudomonadota</taxon>
        <taxon>Betaproteobacteria</taxon>
        <taxon>Burkholderiales</taxon>
        <taxon>Burkholderiaceae</taxon>
        <taxon>Paraburkholderia</taxon>
    </lineage>
</organism>
<feature type="domain" description="Carrier" evidence="4">
    <location>
        <begin position="1577"/>
        <end position="1652"/>
    </location>
</feature>
<dbReference type="PANTHER" id="PTHR45527">
    <property type="entry name" value="NONRIBOSOMAL PEPTIDE SYNTHETASE"/>
    <property type="match status" value="1"/>
</dbReference>
<proteinExistence type="predicted"/>
<dbReference type="GO" id="GO:0005829">
    <property type="term" value="C:cytosol"/>
    <property type="evidence" value="ECO:0007669"/>
    <property type="project" value="TreeGrafter"/>
</dbReference>
<evidence type="ECO:0000259" key="4">
    <source>
        <dbReference type="PROSITE" id="PS50075"/>
    </source>
</evidence>
<dbReference type="PROSITE" id="PS00455">
    <property type="entry name" value="AMP_BINDING"/>
    <property type="match status" value="2"/>
</dbReference>
<dbReference type="InterPro" id="IPR000873">
    <property type="entry name" value="AMP-dep_synth/lig_dom"/>
</dbReference>
<dbReference type="Pfam" id="PF00501">
    <property type="entry name" value="AMP-binding"/>
    <property type="match status" value="2"/>
</dbReference>
<dbReference type="InterPro" id="IPR020845">
    <property type="entry name" value="AMP-binding_CS"/>
</dbReference>
<dbReference type="PROSITE" id="PS00012">
    <property type="entry name" value="PHOSPHOPANTETHEINE"/>
    <property type="match status" value="1"/>
</dbReference>
<dbReference type="SUPFAM" id="SSF47336">
    <property type="entry name" value="ACP-like"/>
    <property type="match status" value="2"/>
</dbReference>
<dbReference type="GO" id="GO:0031177">
    <property type="term" value="F:phosphopantetheine binding"/>
    <property type="evidence" value="ECO:0007669"/>
    <property type="project" value="InterPro"/>
</dbReference>
<reference evidence="5 6" key="1">
    <citation type="submission" date="2020-04" db="EMBL/GenBank/DDBJ databases">
        <authorList>
            <person name="De Canck E."/>
        </authorList>
    </citation>
    <scope>NUCLEOTIDE SEQUENCE [LARGE SCALE GENOMIC DNA]</scope>
    <source>
        <strain evidence="5 6">LMG 29542</strain>
    </source>
</reference>
<feature type="domain" description="Carrier" evidence="4">
    <location>
        <begin position="532"/>
        <end position="607"/>
    </location>
</feature>
<dbReference type="InterPro" id="IPR045851">
    <property type="entry name" value="AMP-bd_C_sf"/>
</dbReference>
<dbReference type="RefSeq" id="WP_175232451.1">
    <property type="nucleotide sequence ID" value="NZ_CADIKH010000068.1"/>
</dbReference>
<dbReference type="SUPFAM" id="SSF56801">
    <property type="entry name" value="Acetyl-CoA synthetase-like"/>
    <property type="match status" value="2"/>
</dbReference>
<dbReference type="PANTHER" id="PTHR45527:SF1">
    <property type="entry name" value="FATTY ACID SYNTHASE"/>
    <property type="match status" value="1"/>
</dbReference>
<dbReference type="Gene3D" id="3.40.50.980">
    <property type="match status" value="2"/>
</dbReference>
<dbReference type="InterPro" id="IPR009081">
    <property type="entry name" value="PP-bd_ACP"/>
</dbReference>
<dbReference type="InterPro" id="IPR042099">
    <property type="entry name" value="ANL_N_sf"/>
</dbReference>
<dbReference type="InterPro" id="IPR020806">
    <property type="entry name" value="PKS_PP-bd"/>
</dbReference>
<name>A0A6J5F2Q2_9BURK</name>
<dbReference type="InterPro" id="IPR006162">
    <property type="entry name" value="Ppantetheine_attach_site"/>
</dbReference>
<dbReference type="CDD" id="cd05930">
    <property type="entry name" value="A_NRPS"/>
    <property type="match status" value="2"/>
</dbReference>
<evidence type="ECO:0000256" key="1">
    <source>
        <dbReference type="ARBA" id="ARBA00001957"/>
    </source>
</evidence>
<dbReference type="InterPro" id="IPR010071">
    <property type="entry name" value="AA_adenyl_dom"/>
</dbReference>
<keyword evidence="2" id="KW-0596">Phosphopantetheine</keyword>
<dbReference type="Gene3D" id="1.10.1200.10">
    <property type="entry name" value="ACP-like"/>
    <property type="match status" value="2"/>
</dbReference>
<dbReference type="Gene3D" id="3.40.50.12780">
    <property type="entry name" value="N-terminal domain of ligase-like"/>
    <property type="match status" value="1"/>
</dbReference>
<dbReference type="GO" id="GO:0043041">
    <property type="term" value="P:amino acid activation for nonribosomal peptide biosynthetic process"/>
    <property type="evidence" value="ECO:0007669"/>
    <property type="project" value="TreeGrafter"/>
</dbReference>
<dbReference type="Proteomes" id="UP000494363">
    <property type="component" value="Unassembled WGS sequence"/>
</dbReference>
<dbReference type="EMBL" id="CADIKH010000068">
    <property type="protein sequence ID" value="CAB3773120.1"/>
    <property type="molecule type" value="Genomic_DNA"/>
</dbReference>
<keyword evidence="6" id="KW-1185">Reference proteome</keyword>
<sequence length="1682" mass="183813">MTTILEHGHEPILHDEVLQGDGANSVLAMLDAAVRRCPDSVALRHGGRSLSYRELDLIVNTRAGALLRRGLAPQEPVALVMATGIDYITAMLAVLRAGGAYIPLAPALPAARISRMLELASCTLALVDMDGALAVGTVHERIVCLTLDDVDVDVDVGNLPLAYPSASQLACILFTSGSTGDPKGVRTLHGNLASYADWSSQFFAKTAASRVPLTAAPSYAAATSQIYACLCAGGTLDILDEVLGQPARLLKFFVTRPECALHTVPTVWRALLDRLERGCAGRPAALFLSGEHLPQELVERTFAFDPTLRMWNLYGPTEAVANISAGRLKAGSPVVIGQALPGSRLFVVDDDGRELNDGEEGRLLISGPGVCPGYLGDVVNEQFFDLTTAGGIRTAVYDTGDRARRLGADIQLLGRRDGQIKLRGVRIELAEIETNLLRHPDVAQAAVLLALEPEPHLVAFVQVRVNHALNANELQRFLRLQVPAGMLPERWSLQTLPQLPNGKIDRAALRARLPSVVAAASVTNSIPDSASFALEGRARALAALFARALGVEHIGLRDDFFALGGNSLKVYALLAEIEETFGGRLSFAAVYSEPTVEGLARLLPTTALSADSSAIAAQRRLSQAQRGLWLQQQAYPQDTSYNLCYRLAFSGDIEEANLRDSVARLCARHALLRCEIEILNGEPVFREQVDTATAFSSLDLASLPESERDAALEHALHAFANEAFASDGALLHRWQLIRMSSTRQVLVFVVHHLIFDGVSASLLFGELYTILEGRELPPNPGDYFDFVTRQARYLDTPMHAKDLDFWSRQLDGVASQPHFPVRYKPREVAESAGARLSFKLPSAERGRLADLASRENVSLHVLLLTAFAAVLDRYGPGEHFLVAVPFANRLSADDRHAVGYFTSLLFYRLRWQAGMPLRSLAASLREDTIALLDHQRLPFPELAALLRERLGTLPSSTFRLMFGYHDTSAWRSPGMQAVEYFGGQVKCDQHLECFDDGSTLELVLSHRFAALDVAAAQDWFDGYQSVLMDFERWLDLVPEQRPALTDSQTTSVLRYCRGDSVPDALTRTLPDLFAEAKRRYAQSPAVWHKGEQISYAELAARVASLVMRLRADVSAATGPIGICMPHQPALLVALLACAECGFPYVPLDPSFPPQRIVTLLEQAGARLLLAGEGSPDFALPPDVTRFDLTREVVQPVCDGVKPSFATPDSLLYIIYTSGSTGMPKGVMVSQRGVTNYLSWMQRRFSIDSNARILAKTSISFDVSTWELLLPLISGGCVVLASRDDAESPEGVARVAAAGGANVLQFVPSGLSLFVEAGMLAEVPQVRRMFCGGEALPPTLVTRVFETGWRGELYNLYGPTEASIFMAYHACDSASPYASVPIGQPIQNASLYVLDNQGRLLPPNVAGDLHIGGAVLADGYWRDREKTRDAFIDAPPGLPETRLYRTGDKGRLLSDGSFEYLGRDDQQLKIRGYRVELVEIEQHLRANPKIFDAVAFARHWGENDLRLHAAVVMRDGAAFDAAELSAWFKARLPAWMLPSTLSCLSSLPRLPNGKTDFHSLRNLVTQDLTQQSPSLSSVPRGSVEQSVAGVWRSLLGHSNFGLHDSFFDAGGHSMLLLKLRELLRDRMGVDFTIAELYKAPNVSEQALAFRRKSGQTVAKPVVAEVRARVAKRKPHQPMKDDRK</sequence>